<keyword evidence="4" id="KW-0547">Nucleotide-binding</keyword>
<dbReference type="PANTHER" id="PTHR11059:SF0">
    <property type="entry name" value="DNA REPAIR PROTEIN RECN"/>
    <property type="match status" value="1"/>
</dbReference>
<evidence type="ECO:0000256" key="7">
    <source>
        <dbReference type="ARBA" id="ARBA00023204"/>
    </source>
</evidence>
<accession>A0ABY4AM54</accession>
<evidence type="ECO:0000256" key="9">
    <source>
        <dbReference type="PIRNR" id="PIRNR003128"/>
    </source>
</evidence>
<dbReference type="InterPro" id="IPR004604">
    <property type="entry name" value="DNA_recomb/repair_RecN"/>
</dbReference>
<evidence type="ECO:0000256" key="2">
    <source>
        <dbReference type="ARBA" id="ARBA00009441"/>
    </source>
</evidence>
<dbReference type="Gene3D" id="3.40.50.300">
    <property type="entry name" value="P-loop containing nucleotide triphosphate hydrolases"/>
    <property type="match status" value="2"/>
</dbReference>
<dbReference type="InterPro" id="IPR027417">
    <property type="entry name" value="P-loop_NTPase"/>
</dbReference>
<organism evidence="11 12">
    <name type="scientific">Orrella daihaiensis</name>
    <dbReference type="NCBI Taxonomy" id="2782176"/>
    <lineage>
        <taxon>Bacteria</taxon>
        <taxon>Pseudomonadati</taxon>
        <taxon>Pseudomonadota</taxon>
        <taxon>Betaproteobacteria</taxon>
        <taxon>Burkholderiales</taxon>
        <taxon>Alcaligenaceae</taxon>
        <taxon>Orrella</taxon>
    </lineage>
</organism>
<feature type="domain" description="RecF/RecN/SMC N-terminal" evidence="10">
    <location>
        <begin position="2"/>
        <end position="503"/>
    </location>
</feature>
<keyword evidence="6" id="KW-0067">ATP-binding</keyword>
<dbReference type="EMBL" id="CP063982">
    <property type="protein sequence ID" value="UOD51358.1"/>
    <property type="molecule type" value="Genomic_DNA"/>
</dbReference>
<dbReference type="Pfam" id="PF02463">
    <property type="entry name" value="SMC_N"/>
    <property type="match status" value="1"/>
</dbReference>
<dbReference type="Proteomes" id="UP000831607">
    <property type="component" value="Chromosome"/>
</dbReference>
<comment type="similarity">
    <text evidence="2 9">Belongs to the RecN family.</text>
</comment>
<evidence type="ECO:0000313" key="11">
    <source>
        <dbReference type="EMBL" id="UOD51358.1"/>
    </source>
</evidence>
<proteinExistence type="inferred from homology"/>
<gene>
    <name evidence="11" type="primary">recN</name>
    <name evidence="11" type="ORF">DHf2319_05865</name>
</gene>
<dbReference type="NCBIfam" id="TIGR00634">
    <property type="entry name" value="recN"/>
    <property type="match status" value="1"/>
</dbReference>
<keyword evidence="7 9" id="KW-0234">DNA repair</keyword>
<dbReference type="SUPFAM" id="SSF52540">
    <property type="entry name" value="P-loop containing nucleoside triphosphate hydrolases"/>
    <property type="match status" value="1"/>
</dbReference>
<dbReference type="NCBIfam" id="NF008121">
    <property type="entry name" value="PRK10869.1"/>
    <property type="match status" value="1"/>
</dbReference>
<evidence type="ECO:0000256" key="6">
    <source>
        <dbReference type="ARBA" id="ARBA00022840"/>
    </source>
</evidence>
<evidence type="ECO:0000256" key="1">
    <source>
        <dbReference type="ARBA" id="ARBA00003618"/>
    </source>
</evidence>
<evidence type="ECO:0000256" key="3">
    <source>
        <dbReference type="ARBA" id="ARBA00021315"/>
    </source>
</evidence>
<dbReference type="PANTHER" id="PTHR11059">
    <property type="entry name" value="DNA REPAIR PROTEIN RECN"/>
    <property type="match status" value="1"/>
</dbReference>
<evidence type="ECO:0000259" key="10">
    <source>
        <dbReference type="Pfam" id="PF02463"/>
    </source>
</evidence>
<keyword evidence="5 9" id="KW-0227">DNA damage</keyword>
<name>A0ABY4AM54_9BURK</name>
<dbReference type="CDD" id="cd03241">
    <property type="entry name" value="ABC_RecN"/>
    <property type="match status" value="2"/>
</dbReference>
<sequence>MLRELSVRDFVIVKTACLRLERGFHVLTGETGAGKSILIDALSLVLGARATSDVVRPGAERADIHAIIEPTATVMQWLKANDLDQNDDELILRRVIDQHGKSRAYINGAPVTVTQLREIGEQVVDIHGQHAHQSLMRAEAQRDLLDEHLQLSDQRAAIRNQWNAWQTIRQKLEQATQGAAKIAEQLEVLSWQVKELEQLAPKAGEWQQVSEEHARLSNGQALIDASATALAAIDDDEAGAQRTLARAIDQIRHAARHDARLTDILQSLESADIALSQARSDLNHYVDDLELDPQRLAELDQRMQALFSAARKYRCEPEQLPETFDQIKAKLHSMTADQDLAALQAQASAAQAQYETHAQVLHQARIKGAKTLAKTVTQKMQSLGMPGGRFVIEIEPSTPSAHGSDRVTFLVSGHEGVAPSSLSKVASGGELSRISLALSVVASQATHIPTLVFDEVDSGVSGAVAEMVGRLLNQLGANHQVLCVTHLPQVAACAQHHFRVAKLKTKADGVTSSIDLLDDSGRIEAIAELLGGVDITDTTRSHAKELLASTRA</sequence>
<evidence type="ECO:0000256" key="8">
    <source>
        <dbReference type="ARBA" id="ARBA00033408"/>
    </source>
</evidence>
<dbReference type="RefSeq" id="WP_243479821.1">
    <property type="nucleotide sequence ID" value="NZ_CP063982.1"/>
</dbReference>
<keyword evidence="12" id="KW-1185">Reference proteome</keyword>
<dbReference type="PIRSF" id="PIRSF003128">
    <property type="entry name" value="RecN"/>
    <property type="match status" value="1"/>
</dbReference>
<dbReference type="InterPro" id="IPR003395">
    <property type="entry name" value="RecF/RecN/SMC_N"/>
</dbReference>
<evidence type="ECO:0000256" key="4">
    <source>
        <dbReference type="ARBA" id="ARBA00022741"/>
    </source>
</evidence>
<evidence type="ECO:0000313" key="12">
    <source>
        <dbReference type="Proteomes" id="UP000831607"/>
    </source>
</evidence>
<evidence type="ECO:0000256" key="5">
    <source>
        <dbReference type="ARBA" id="ARBA00022763"/>
    </source>
</evidence>
<reference evidence="11 12" key="1">
    <citation type="submission" date="2020-11" db="EMBL/GenBank/DDBJ databases">
        <title>Algicoccus daihaiensis sp.nov., isolated from Daihai Lake in Inner Mongolia.</title>
        <authorList>
            <person name="Kai J."/>
        </authorList>
    </citation>
    <scope>NUCLEOTIDE SEQUENCE [LARGE SCALE GENOMIC DNA]</scope>
    <source>
        <strain evidence="12">f23</strain>
    </source>
</reference>
<comment type="function">
    <text evidence="1 9">May be involved in recombinational repair of damaged DNA.</text>
</comment>
<protein>
    <recommendedName>
        <fullName evidence="3 9">DNA repair protein RecN</fullName>
    </recommendedName>
    <alternativeName>
        <fullName evidence="8 9">Recombination protein N</fullName>
    </alternativeName>
</protein>